<dbReference type="Proteomes" id="UP000461730">
    <property type="component" value="Unassembled WGS sequence"/>
</dbReference>
<dbReference type="InterPro" id="IPR050194">
    <property type="entry name" value="Glycosyltransferase_grp1"/>
</dbReference>
<dbReference type="CDD" id="cd03801">
    <property type="entry name" value="GT4_PimA-like"/>
    <property type="match status" value="1"/>
</dbReference>
<dbReference type="AlphaFoldDB" id="A0A7K1UCK9"/>
<evidence type="ECO:0000259" key="1">
    <source>
        <dbReference type="Pfam" id="PF00534"/>
    </source>
</evidence>
<accession>A0A7K1UCK9</accession>
<dbReference type="PANTHER" id="PTHR45947:SF3">
    <property type="entry name" value="SULFOQUINOVOSYL TRANSFERASE SQD2"/>
    <property type="match status" value="1"/>
</dbReference>
<reference evidence="2 3" key="1">
    <citation type="submission" date="2019-12" db="EMBL/GenBank/DDBJ databases">
        <title>Chitinophaga sp. strain ysch24 (GDMCC 1.1355), whole genome shotgun sequence.</title>
        <authorList>
            <person name="Zhang X."/>
        </authorList>
    </citation>
    <scope>NUCLEOTIDE SEQUENCE [LARGE SCALE GENOMIC DNA]</scope>
    <source>
        <strain evidence="3">ysch24</strain>
    </source>
</reference>
<evidence type="ECO:0000313" key="2">
    <source>
        <dbReference type="EMBL" id="MVT12000.1"/>
    </source>
</evidence>
<comment type="caution">
    <text evidence="2">The sequence shown here is derived from an EMBL/GenBank/DDBJ whole genome shotgun (WGS) entry which is preliminary data.</text>
</comment>
<protein>
    <submittedName>
        <fullName evidence="2">Glycosyltransferase</fullName>
    </submittedName>
</protein>
<dbReference type="PANTHER" id="PTHR45947">
    <property type="entry name" value="SULFOQUINOVOSYL TRANSFERASE SQD2"/>
    <property type="match status" value="1"/>
</dbReference>
<dbReference type="SUPFAM" id="SSF53756">
    <property type="entry name" value="UDP-Glycosyltransferase/glycogen phosphorylase"/>
    <property type="match status" value="1"/>
</dbReference>
<gene>
    <name evidence="2" type="ORF">GO493_27315</name>
</gene>
<dbReference type="Gene3D" id="3.40.50.2000">
    <property type="entry name" value="Glycogen Phosphorylase B"/>
    <property type="match status" value="1"/>
</dbReference>
<sequence>MKGAGGTAVSTCLKNNNYFTMKIGLLEFNESIWPSLERTRAFYLDTITKRFDTCAVTTSNNGEINVTPDAIVNFMGNAGWELTTHPDCPLIFGIHGGTILNQAFLRTHLGKLRPSDMLIVNCQSDIDILNSMFADNAPTLCHLPLPVDDTCFRPMSKQQVRKQLGLQEDDVVVGFVSRLLPQKNLHRYLDLLVQLKKQLFPRKVKGIVIGKYWIDYPVLDYQTGNYPNYIQQLIEKLGLKNDLLYFPANLSNDDLATCYNAMDLFIHPTNSIDENFGYAPVEAMACGTPVLGAAYGGLKDTVISGTTGFLMPTWVTDAGIRMDTFAAMQFATGLLTDKALKESMSAAALRHAAGYSRETCADILCTAITKAVEGYNEDVPAINASLLPVPAISSQEEYLPEIDIPWKYYKEQVRYYVSNADNKPDEETLVYTSVPVVQLSADRVQLDDPAWPAVYPTDALTQTIISYCQTPIKIKTLLDSCDTDLPRITVLINAGLLSYSHEKV</sequence>
<dbReference type="Pfam" id="PF00534">
    <property type="entry name" value="Glycos_transf_1"/>
    <property type="match status" value="1"/>
</dbReference>
<keyword evidence="3" id="KW-1185">Reference proteome</keyword>
<proteinExistence type="predicted"/>
<feature type="domain" description="Glycosyl transferase family 1" evidence="1">
    <location>
        <begin position="157"/>
        <end position="312"/>
    </location>
</feature>
<dbReference type="GO" id="GO:0016757">
    <property type="term" value="F:glycosyltransferase activity"/>
    <property type="evidence" value="ECO:0007669"/>
    <property type="project" value="InterPro"/>
</dbReference>
<keyword evidence="2" id="KW-0808">Transferase</keyword>
<dbReference type="InterPro" id="IPR001296">
    <property type="entry name" value="Glyco_trans_1"/>
</dbReference>
<dbReference type="EMBL" id="WRXN01000018">
    <property type="protein sequence ID" value="MVT12000.1"/>
    <property type="molecule type" value="Genomic_DNA"/>
</dbReference>
<name>A0A7K1UCK9_9BACT</name>
<organism evidence="2 3">
    <name type="scientific">Chitinophaga tropicalis</name>
    <dbReference type="NCBI Taxonomy" id="2683588"/>
    <lineage>
        <taxon>Bacteria</taxon>
        <taxon>Pseudomonadati</taxon>
        <taxon>Bacteroidota</taxon>
        <taxon>Chitinophagia</taxon>
        <taxon>Chitinophagales</taxon>
        <taxon>Chitinophagaceae</taxon>
        <taxon>Chitinophaga</taxon>
    </lineage>
</organism>
<evidence type="ECO:0000313" key="3">
    <source>
        <dbReference type="Proteomes" id="UP000461730"/>
    </source>
</evidence>